<reference evidence="1 2" key="1">
    <citation type="journal article" date="2012" name="Stand. Genomic Sci.">
        <title>Genome sequence of the soil bacterium Saccharomonospora azurea type strain (NA-128(T)).</title>
        <authorList>
            <person name="Klenk H.P."/>
            <person name="Held B."/>
            <person name="Lucas S."/>
            <person name="Lapidus A."/>
            <person name="Copeland A."/>
            <person name="Hammon N."/>
            <person name="Pitluck S."/>
            <person name="Goodwin L.A."/>
            <person name="Han C."/>
            <person name="Tapia R."/>
            <person name="Brambilla E.M."/>
            <person name="Potter G."/>
            <person name="Land M."/>
            <person name="Ivanova N."/>
            <person name="Rohde M."/>
            <person name="Goker M."/>
            <person name="Detter J.C."/>
            <person name="Kyrpides N.C."/>
            <person name="Woyke T."/>
        </authorList>
    </citation>
    <scope>NUCLEOTIDE SEQUENCE [LARGE SCALE GENOMIC DNA]</scope>
    <source>
        <strain evidence="1 2">NA-128</strain>
    </source>
</reference>
<dbReference type="Proteomes" id="UP000004705">
    <property type="component" value="Chromosome"/>
</dbReference>
<accession>H8GCQ2</accession>
<gene>
    <name evidence="1" type="ORF">SacazDRAFT_03969</name>
</gene>
<name>H8GCQ2_9PSEU</name>
<evidence type="ECO:0000313" key="1">
    <source>
        <dbReference type="EMBL" id="EHY90825.1"/>
    </source>
</evidence>
<dbReference type="HOGENOM" id="CLU_3379139_0_0_11"/>
<dbReference type="AlphaFoldDB" id="H8GCQ2"/>
<sequence>MSAYVELVRAPAALTVVGDTVAGAAAAGTRLRGR</sequence>
<organism evidence="1 2">
    <name type="scientific">Saccharomonospora azurea NA-128</name>
    <dbReference type="NCBI Taxonomy" id="882081"/>
    <lineage>
        <taxon>Bacteria</taxon>
        <taxon>Bacillati</taxon>
        <taxon>Actinomycetota</taxon>
        <taxon>Actinomycetes</taxon>
        <taxon>Pseudonocardiales</taxon>
        <taxon>Pseudonocardiaceae</taxon>
        <taxon>Saccharomonospora</taxon>
    </lineage>
</organism>
<proteinExistence type="predicted"/>
<protein>
    <submittedName>
        <fullName evidence="1">Uncharacterized protein</fullName>
    </submittedName>
</protein>
<evidence type="ECO:0000313" key="2">
    <source>
        <dbReference type="Proteomes" id="UP000004705"/>
    </source>
</evidence>
<dbReference type="EMBL" id="CM001466">
    <property type="protein sequence ID" value="EHY90825.1"/>
    <property type="molecule type" value="Genomic_DNA"/>
</dbReference>
<feature type="non-terminal residue" evidence="1">
    <location>
        <position position="34"/>
    </location>
</feature>
<keyword evidence="2" id="KW-1185">Reference proteome</keyword>